<feature type="compositionally biased region" description="Polar residues" evidence="2">
    <location>
        <begin position="940"/>
        <end position="955"/>
    </location>
</feature>
<dbReference type="SMART" id="SM00184">
    <property type="entry name" value="RING"/>
    <property type="match status" value="1"/>
</dbReference>
<gene>
    <name evidence="5" type="ORF">AMS68_006347</name>
</gene>
<dbReference type="EMBL" id="CP051142">
    <property type="protein sequence ID" value="QIX00830.1"/>
    <property type="molecule type" value="Genomic_DNA"/>
</dbReference>
<dbReference type="GO" id="GO:0008270">
    <property type="term" value="F:zinc ion binding"/>
    <property type="evidence" value="ECO:0007669"/>
    <property type="project" value="UniProtKB-KW"/>
</dbReference>
<dbReference type="SUPFAM" id="SSF57850">
    <property type="entry name" value="RING/U-box"/>
    <property type="match status" value="1"/>
</dbReference>
<protein>
    <recommendedName>
        <fullName evidence="7">RING-type domain-containing protein</fullName>
    </recommendedName>
</protein>
<dbReference type="Pfam" id="PF13768">
    <property type="entry name" value="VWA_3"/>
    <property type="match status" value="1"/>
</dbReference>
<dbReference type="AlphaFoldDB" id="A0A6H0Y2G6"/>
<evidence type="ECO:0000256" key="2">
    <source>
        <dbReference type="SAM" id="MobiDB-lite"/>
    </source>
</evidence>
<feature type="compositionally biased region" description="Low complexity" evidence="2">
    <location>
        <begin position="927"/>
        <end position="939"/>
    </location>
</feature>
<feature type="region of interest" description="Disordered" evidence="2">
    <location>
        <begin position="154"/>
        <end position="212"/>
    </location>
</feature>
<evidence type="ECO:0000313" key="6">
    <source>
        <dbReference type="Proteomes" id="UP000503462"/>
    </source>
</evidence>
<dbReference type="OrthoDB" id="299997at2759"/>
<sequence>MLAVQRQHSVGLPRFDNNKAEQLIADLASRSGLRKHTTRATHDRSLPSALSKKRRDSMLAARGRDVRRERTFVGSECAVCEEPLEHTLRGERILQLSCGHVTHQACLHEYTRELDTDAPQCPTCNAPLGLDPSRGNAADFDNLHRVVRAAATPDLRQRDDLRPTTRDALSRNEKTLASIKHEVPRSEHDMKSLKPPRAEWDWETTQRGPQNYEARKQDYDVQSMATTATATSRQPAYSPIPPPIVTVRSEYPTLSKSKQQQSLTCLVTVEVMHGRWQAHSTGLRSRATSQAPRSPRKQAKPDSAHSDHTVEPTEDAKRLETLKDELFAKVENWHGLDYTRFGKLLLHGTMRVGKDKQSWQDLECFLFMQMLICVKEKKNANASQEWTSATGIKSQTKYALKGSILIKRHLQHVHFIPDQQMLSLSLSVVELPYFHLQFRDRSQLDTWRAALSSVEKSDPADSLDYDQDPSGTDDDDTEDGRGHRRRLSTLRSSSHGPATQSETTALTDYTSPWASRQEIAMPTQAAHVPIDIVVVVPVSATTYGLKNNLLLDSIRFVIANLGERDRLALVTFGSSAGGVPIVGMNTKHWHGWTATLAKIQSEVGKNQRADVVDGANVAMDLLMQRKTSNPLSSIILISDSATSDVEGVDFVVSRAEAAKITISSFGLGLTHKPDTMVELSTRTKGSYTFVKDWMMLRECLAGCLGALQSTSHQNVKVKLHLPEGSPAKFVKINGALQITKRATGRDAEASLGDLRFGDKRDILVQLVIPPDGSIADSPTSDPWEHIISNLEALGGTVDAESLRGFSVEEMPLLQADLSWCDVLRDGAHAQLPRQSLLAITMLPSTKKGARPQTPPIPPHPSVVQRRMELLTSDMLTRALTLTARNQHDRAKHLLTETRSILQGLGKGSLPPLPPTPGSRKADSPETPSSAAASVPLPASNRRTPTPPQTENTSFASGAGIDQGIISALDHDLDNSLEYIAHSQVFNRDSRKSVLQAIGVISTQRGFTYRSPAEAMWANRIPGVQRLLTKSQQWREQADQHVVHEAA</sequence>
<dbReference type="Gene3D" id="3.40.50.410">
    <property type="entry name" value="von Willebrand factor, type A domain"/>
    <property type="match status" value="1"/>
</dbReference>
<dbReference type="PANTHER" id="PTHR10579:SF43">
    <property type="entry name" value="ZINC FINGER (C3HC4-TYPE RING FINGER) FAMILY PROTEIN"/>
    <property type="match status" value="1"/>
</dbReference>
<dbReference type="InterPro" id="IPR036465">
    <property type="entry name" value="vWFA_dom_sf"/>
</dbReference>
<dbReference type="InterPro" id="IPR011993">
    <property type="entry name" value="PH-like_dom_sf"/>
</dbReference>
<feature type="region of interest" description="Disordered" evidence="2">
    <location>
        <begin position="277"/>
        <end position="317"/>
    </location>
</feature>
<feature type="compositionally biased region" description="Polar residues" evidence="2">
    <location>
        <begin position="278"/>
        <end position="292"/>
    </location>
</feature>
<organism evidence="5 6">
    <name type="scientific">Peltaster fructicola</name>
    <dbReference type="NCBI Taxonomy" id="286661"/>
    <lineage>
        <taxon>Eukaryota</taxon>
        <taxon>Fungi</taxon>
        <taxon>Dikarya</taxon>
        <taxon>Ascomycota</taxon>
        <taxon>Pezizomycotina</taxon>
        <taxon>Dothideomycetes</taxon>
        <taxon>Dothideomycetes incertae sedis</taxon>
        <taxon>Peltaster</taxon>
    </lineage>
</organism>
<keyword evidence="1" id="KW-0479">Metal-binding</keyword>
<dbReference type="PANTHER" id="PTHR10579">
    <property type="entry name" value="CALCIUM-ACTIVATED CHLORIDE CHANNEL REGULATOR"/>
    <property type="match status" value="1"/>
</dbReference>
<feature type="compositionally biased region" description="Acidic residues" evidence="2">
    <location>
        <begin position="461"/>
        <end position="478"/>
    </location>
</feature>
<dbReference type="InterPro" id="IPR002035">
    <property type="entry name" value="VWF_A"/>
</dbReference>
<feature type="region of interest" description="Disordered" evidence="2">
    <location>
        <begin position="33"/>
        <end position="62"/>
    </location>
</feature>
<dbReference type="InterPro" id="IPR051266">
    <property type="entry name" value="CLCR"/>
</dbReference>
<evidence type="ECO:0000313" key="5">
    <source>
        <dbReference type="EMBL" id="QIX00830.1"/>
    </source>
</evidence>
<feature type="compositionally biased region" description="Basic and acidic residues" evidence="2">
    <location>
        <begin position="299"/>
        <end position="317"/>
    </location>
</feature>
<dbReference type="SUPFAM" id="SSF53300">
    <property type="entry name" value="vWA-like"/>
    <property type="match status" value="1"/>
</dbReference>
<reference evidence="5 6" key="1">
    <citation type="journal article" date="2016" name="Sci. Rep.">
        <title>Peltaster fructicola genome reveals evolution from an invasive phytopathogen to an ectophytic parasite.</title>
        <authorList>
            <person name="Xu C."/>
            <person name="Chen H."/>
            <person name="Gleason M.L."/>
            <person name="Xu J.R."/>
            <person name="Liu H."/>
            <person name="Zhang R."/>
            <person name="Sun G."/>
        </authorList>
    </citation>
    <scope>NUCLEOTIDE SEQUENCE [LARGE SCALE GENOMIC DNA]</scope>
    <source>
        <strain evidence="5 6">LNHT1506</strain>
    </source>
</reference>
<dbReference type="SUPFAM" id="SSF50729">
    <property type="entry name" value="PH domain-like"/>
    <property type="match status" value="1"/>
</dbReference>
<dbReference type="Gene3D" id="2.30.29.30">
    <property type="entry name" value="Pleckstrin-homology domain (PH domain)/Phosphotyrosine-binding domain (PTB)"/>
    <property type="match status" value="1"/>
</dbReference>
<dbReference type="Gene3D" id="3.30.40.10">
    <property type="entry name" value="Zinc/RING finger domain, C3HC4 (zinc finger)"/>
    <property type="match status" value="1"/>
</dbReference>
<keyword evidence="6" id="KW-1185">Reference proteome</keyword>
<feature type="region of interest" description="Disordered" evidence="2">
    <location>
        <begin position="458"/>
        <end position="506"/>
    </location>
</feature>
<feature type="domain" description="RING-type" evidence="3">
    <location>
        <begin position="77"/>
        <end position="125"/>
    </location>
</feature>
<keyword evidence="1" id="KW-0862">Zinc</keyword>
<dbReference type="PROSITE" id="PS50234">
    <property type="entry name" value="VWFA"/>
    <property type="match status" value="1"/>
</dbReference>
<feature type="domain" description="VWFA" evidence="4">
    <location>
        <begin position="531"/>
        <end position="704"/>
    </location>
</feature>
<proteinExistence type="predicted"/>
<dbReference type="SMART" id="SM00327">
    <property type="entry name" value="VWA"/>
    <property type="match status" value="1"/>
</dbReference>
<dbReference type="InterPro" id="IPR013083">
    <property type="entry name" value="Znf_RING/FYVE/PHD"/>
</dbReference>
<keyword evidence="1" id="KW-0863">Zinc-finger</keyword>
<feature type="compositionally biased region" description="Polar residues" evidence="2">
    <location>
        <begin position="497"/>
        <end position="506"/>
    </location>
</feature>
<accession>A0A6H0Y2G6</accession>
<feature type="compositionally biased region" description="Basic and acidic residues" evidence="2">
    <location>
        <begin position="155"/>
        <end position="200"/>
    </location>
</feature>
<evidence type="ECO:0000259" key="3">
    <source>
        <dbReference type="PROSITE" id="PS50089"/>
    </source>
</evidence>
<name>A0A6H0Y2G6_9PEZI</name>
<dbReference type="Pfam" id="PF15411">
    <property type="entry name" value="PH_10"/>
    <property type="match status" value="1"/>
</dbReference>
<dbReference type="PROSITE" id="PS50089">
    <property type="entry name" value="ZF_RING_2"/>
    <property type="match status" value="1"/>
</dbReference>
<evidence type="ECO:0000259" key="4">
    <source>
        <dbReference type="PROSITE" id="PS50234"/>
    </source>
</evidence>
<evidence type="ECO:0008006" key="7">
    <source>
        <dbReference type="Google" id="ProtNLM"/>
    </source>
</evidence>
<feature type="region of interest" description="Disordered" evidence="2">
    <location>
        <begin position="902"/>
        <end position="957"/>
    </location>
</feature>
<dbReference type="InterPro" id="IPR001841">
    <property type="entry name" value="Znf_RING"/>
</dbReference>
<evidence type="ECO:0000256" key="1">
    <source>
        <dbReference type="PROSITE-ProRule" id="PRU00175"/>
    </source>
</evidence>
<dbReference type="Proteomes" id="UP000503462">
    <property type="component" value="Chromosome 4"/>
</dbReference>